<protein>
    <submittedName>
        <fullName evidence="2">Uncharacterized protein</fullName>
    </submittedName>
</protein>
<keyword evidence="1" id="KW-0812">Transmembrane</keyword>
<evidence type="ECO:0000313" key="3">
    <source>
        <dbReference type="Proteomes" id="UP001275084"/>
    </source>
</evidence>
<accession>A0AAJ0MKJ9</accession>
<keyword evidence="3" id="KW-1185">Reference proteome</keyword>
<comment type="caution">
    <text evidence="2">The sequence shown here is derived from an EMBL/GenBank/DDBJ whole genome shotgun (WGS) entry which is preliminary data.</text>
</comment>
<feature type="transmembrane region" description="Helical" evidence="1">
    <location>
        <begin position="136"/>
        <end position="164"/>
    </location>
</feature>
<dbReference type="AlphaFoldDB" id="A0AAJ0MKJ9"/>
<dbReference type="Proteomes" id="UP001275084">
    <property type="component" value="Unassembled WGS sequence"/>
</dbReference>
<gene>
    <name evidence="2" type="ORF">B0T25DRAFT_442353</name>
</gene>
<feature type="transmembrane region" description="Helical" evidence="1">
    <location>
        <begin position="61"/>
        <end position="84"/>
    </location>
</feature>
<sequence length="191" mass="21440">MSSNYAVSHHLIGIFFTFILLVVCVLNSVGASFADILRRRVRSSSTNDFRDNNFQLLQNRIFVLMIVTAILSNLLAIGAVVTFYRKWRRTVDDISTYYFFQAIVALTMLISGGYIANNIRDFQTSFKKFGHVESNLYYGTMYYGGAAQAACGAVLFPVSVYLGFRSPSKEDTLGHKLSSIRLRVLGARSRS</sequence>
<name>A0AAJ0MKJ9_9PEZI</name>
<keyword evidence="1" id="KW-0472">Membrane</keyword>
<organism evidence="2 3">
    <name type="scientific">Lasiosphaeria hispida</name>
    <dbReference type="NCBI Taxonomy" id="260671"/>
    <lineage>
        <taxon>Eukaryota</taxon>
        <taxon>Fungi</taxon>
        <taxon>Dikarya</taxon>
        <taxon>Ascomycota</taxon>
        <taxon>Pezizomycotina</taxon>
        <taxon>Sordariomycetes</taxon>
        <taxon>Sordariomycetidae</taxon>
        <taxon>Sordariales</taxon>
        <taxon>Lasiosphaeriaceae</taxon>
        <taxon>Lasiosphaeria</taxon>
    </lineage>
</organism>
<reference evidence="2" key="2">
    <citation type="submission" date="2023-06" db="EMBL/GenBank/DDBJ databases">
        <authorList>
            <consortium name="Lawrence Berkeley National Laboratory"/>
            <person name="Haridas S."/>
            <person name="Hensen N."/>
            <person name="Bonometti L."/>
            <person name="Westerberg I."/>
            <person name="Brannstrom I.O."/>
            <person name="Guillou S."/>
            <person name="Cros-Aarteil S."/>
            <person name="Calhoun S."/>
            <person name="Kuo A."/>
            <person name="Mondo S."/>
            <person name="Pangilinan J."/>
            <person name="Riley R."/>
            <person name="Labutti K."/>
            <person name="Andreopoulos B."/>
            <person name="Lipzen A."/>
            <person name="Chen C."/>
            <person name="Yanf M."/>
            <person name="Daum C."/>
            <person name="Ng V."/>
            <person name="Clum A."/>
            <person name="Steindorff A."/>
            <person name="Ohm R."/>
            <person name="Martin F."/>
            <person name="Silar P."/>
            <person name="Natvig D."/>
            <person name="Lalanne C."/>
            <person name="Gautier V."/>
            <person name="Ament-Velasquez S.L."/>
            <person name="Kruys A."/>
            <person name="Hutchinson M.I."/>
            <person name="Powell A.J."/>
            <person name="Barry K."/>
            <person name="Miller A.N."/>
            <person name="Grigoriev I.V."/>
            <person name="Debuchy R."/>
            <person name="Gladieux P."/>
            <person name="Thoren M.H."/>
            <person name="Johannesson H."/>
        </authorList>
    </citation>
    <scope>NUCLEOTIDE SEQUENCE</scope>
    <source>
        <strain evidence="2">CBS 955.72</strain>
    </source>
</reference>
<keyword evidence="1" id="KW-1133">Transmembrane helix</keyword>
<reference evidence="2" key="1">
    <citation type="journal article" date="2023" name="Mol. Phylogenet. Evol.">
        <title>Genome-scale phylogeny and comparative genomics of the fungal order Sordariales.</title>
        <authorList>
            <person name="Hensen N."/>
            <person name="Bonometti L."/>
            <person name="Westerberg I."/>
            <person name="Brannstrom I.O."/>
            <person name="Guillou S."/>
            <person name="Cros-Aarteil S."/>
            <person name="Calhoun S."/>
            <person name="Haridas S."/>
            <person name="Kuo A."/>
            <person name="Mondo S."/>
            <person name="Pangilinan J."/>
            <person name="Riley R."/>
            <person name="LaButti K."/>
            <person name="Andreopoulos B."/>
            <person name="Lipzen A."/>
            <person name="Chen C."/>
            <person name="Yan M."/>
            <person name="Daum C."/>
            <person name="Ng V."/>
            <person name="Clum A."/>
            <person name="Steindorff A."/>
            <person name="Ohm R.A."/>
            <person name="Martin F."/>
            <person name="Silar P."/>
            <person name="Natvig D.O."/>
            <person name="Lalanne C."/>
            <person name="Gautier V."/>
            <person name="Ament-Velasquez S.L."/>
            <person name="Kruys A."/>
            <person name="Hutchinson M.I."/>
            <person name="Powell A.J."/>
            <person name="Barry K."/>
            <person name="Miller A.N."/>
            <person name="Grigoriev I.V."/>
            <person name="Debuchy R."/>
            <person name="Gladieux P."/>
            <person name="Hiltunen Thoren M."/>
            <person name="Johannesson H."/>
        </authorList>
    </citation>
    <scope>NUCLEOTIDE SEQUENCE</scope>
    <source>
        <strain evidence="2">CBS 955.72</strain>
    </source>
</reference>
<evidence type="ECO:0000256" key="1">
    <source>
        <dbReference type="SAM" id="Phobius"/>
    </source>
</evidence>
<feature type="transmembrane region" description="Helical" evidence="1">
    <location>
        <begin position="96"/>
        <end position="116"/>
    </location>
</feature>
<dbReference type="EMBL" id="JAUIQD010000001">
    <property type="protein sequence ID" value="KAK3363889.1"/>
    <property type="molecule type" value="Genomic_DNA"/>
</dbReference>
<evidence type="ECO:0000313" key="2">
    <source>
        <dbReference type="EMBL" id="KAK3363889.1"/>
    </source>
</evidence>
<proteinExistence type="predicted"/>